<name>A0AAN4Z7K8_9BILA</name>
<dbReference type="InterPro" id="IPR042171">
    <property type="entry name" value="Acyl-CoA_hotdog"/>
</dbReference>
<reference evidence="2" key="2">
    <citation type="submission" date="2023-06" db="EMBL/GenBank/DDBJ databases">
        <title>Genome assembly of Pristionchus species.</title>
        <authorList>
            <person name="Yoshida K."/>
            <person name="Sommer R.J."/>
        </authorList>
    </citation>
    <scope>NUCLEOTIDE SEQUENCE</scope>
    <source>
        <strain evidence="2 3">RS5460</strain>
    </source>
</reference>
<proteinExistence type="predicted"/>
<evidence type="ECO:0000313" key="2">
    <source>
        <dbReference type="EMBL" id="GMR35596.1"/>
    </source>
</evidence>
<dbReference type="Gene3D" id="2.40.160.210">
    <property type="entry name" value="Acyl-CoA thioesterase, double hotdog domain"/>
    <property type="match status" value="1"/>
</dbReference>
<evidence type="ECO:0000313" key="1">
    <source>
        <dbReference type="EMBL" id="GMR35586.1"/>
    </source>
</evidence>
<dbReference type="EMBL" id="BTRK01000002">
    <property type="protein sequence ID" value="GMR35586.1"/>
    <property type="molecule type" value="Genomic_DNA"/>
</dbReference>
<protein>
    <submittedName>
        <fullName evidence="2">Uncharacterized protein</fullName>
    </submittedName>
</protein>
<reference evidence="3" key="1">
    <citation type="submission" date="2022-10" db="EMBL/GenBank/DDBJ databases">
        <title>Genome assembly of Pristionchus species.</title>
        <authorList>
            <person name="Yoshida K."/>
            <person name="Sommer R.J."/>
        </authorList>
    </citation>
    <scope>NUCLEOTIDE SEQUENCE [LARGE SCALE GENOMIC DNA]</scope>
    <source>
        <strain evidence="3">RS5460</strain>
    </source>
</reference>
<feature type="non-terminal residue" evidence="2">
    <location>
        <position position="83"/>
    </location>
</feature>
<keyword evidence="3" id="KW-1185">Reference proteome</keyword>
<dbReference type="Proteomes" id="UP001328107">
    <property type="component" value="Unassembled WGS sequence"/>
</dbReference>
<sequence length="83" mass="9268">FRSDVPLLAGPITTRVIGGLLLSQAANAFQNFNPDLAPHTMYYKFIAKTNIPLKLEVKHFDSANMASIRVSQKDKIIGIVHFR</sequence>
<organism evidence="2 3">
    <name type="scientific">Pristionchus mayeri</name>
    <dbReference type="NCBI Taxonomy" id="1317129"/>
    <lineage>
        <taxon>Eukaryota</taxon>
        <taxon>Metazoa</taxon>
        <taxon>Ecdysozoa</taxon>
        <taxon>Nematoda</taxon>
        <taxon>Chromadorea</taxon>
        <taxon>Rhabditida</taxon>
        <taxon>Rhabditina</taxon>
        <taxon>Diplogasteromorpha</taxon>
        <taxon>Diplogasteroidea</taxon>
        <taxon>Neodiplogasteridae</taxon>
        <taxon>Pristionchus</taxon>
    </lineage>
</organism>
<dbReference type="EMBL" id="BTRK01000002">
    <property type="protein sequence ID" value="GMR35596.1"/>
    <property type="molecule type" value="Genomic_DNA"/>
</dbReference>
<feature type="non-terminal residue" evidence="2">
    <location>
        <position position="1"/>
    </location>
</feature>
<evidence type="ECO:0000313" key="3">
    <source>
        <dbReference type="Proteomes" id="UP001328107"/>
    </source>
</evidence>
<accession>A0AAN4Z7K8</accession>
<comment type="caution">
    <text evidence="2">The sequence shown here is derived from an EMBL/GenBank/DDBJ whole genome shotgun (WGS) entry which is preliminary data.</text>
</comment>
<dbReference type="AlphaFoldDB" id="A0AAN4Z7K8"/>
<gene>
    <name evidence="1" type="ORF">PMAYCL1PPCAC_05781</name>
    <name evidence="2" type="ORF">PMAYCL1PPCAC_05791</name>
</gene>